<evidence type="ECO:0000259" key="3">
    <source>
        <dbReference type="Pfam" id="PF05282"/>
    </source>
</evidence>
<feature type="compositionally biased region" description="Low complexity" evidence="2">
    <location>
        <begin position="92"/>
        <end position="104"/>
    </location>
</feature>
<feature type="domain" description="AAR2 C-terminal" evidence="3">
    <location>
        <begin position="382"/>
        <end position="572"/>
    </location>
</feature>
<feature type="region of interest" description="Disordered" evidence="2">
    <location>
        <begin position="1"/>
        <end position="54"/>
    </location>
</feature>
<gene>
    <name evidence="5" type="ORF">VP1G_04310</name>
</gene>
<dbReference type="Pfam" id="PF05282">
    <property type="entry name" value="AAR2"/>
    <property type="match status" value="1"/>
</dbReference>
<dbReference type="Proteomes" id="UP000078576">
    <property type="component" value="Unassembled WGS sequence"/>
</dbReference>
<evidence type="ECO:0000313" key="6">
    <source>
        <dbReference type="Proteomes" id="UP000078576"/>
    </source>
</evidence>
<sequence>MASSTDGPPSQEKKEFAQSSSISLAGSSQPTTLQVPPRPASPVPGRRSGLPELTRIESDRLSIRSHVSVSAIGTLPLGSLHVHRAMDCSPRPQQQQLPAALPQADASDMPPLEEDDVAVSGGLKSPGTPTRGGVEGGDAFLILDLPKHSTVGCDAKAIGTGTSEFKGIRDIPPGPHFIWISEPSAMSRSGYWFVTADGEGKGRVRIKQWDKFNEVLVQPASQFEVRDLSENIASLYPQLVPHGYGGGGDDDTTTTATTITTTAAAVAPRMISQGRPDIEDEDPAQMWRRLTSAIDEKVLSRVTGKRGVSEWLVDTSDSAKGESSFPQTTQIYKTVAGTGELDFLFPEGDVDLGAIGRERENPRAAGDGDGEEAEEDDDAVPDTTMSILRLLDHPGTGITDSDLLGELQFAFLTGLHLSNLSCVDQWWHLVLKVFLRAHDLALVRPGLARAFIQTLHAQMVYNEKYITGNSGGGAAAGGGGGRKEEGGEEEYFGDERSHRHEYGGADAQGTSILDIVPGNKRKLREALTLYKKRMDEILLNVSGEARITAEQGAVGQAFVDMETWFWKFGWDLRVDARRERMKGRGEGGDEEEDEDDDDEYQPVIVDLDENGREVGLVSFS</sequence>
<feature type="compositionally biased region" description="Acidic residues" evidence="2">
    <location>
        <begin position="368"/>
        <end position="380"/>
    </location>
</feature>
<dbReference type="PANTHER" id="PTHR12689">
    <property type="entry name" value="A1 CISTRON SPLICING FACTOR AAR2-RELATED"/>
    <property type="match status" value="1"/>
</dbReference>
<proteinExistence type="inferred from homology"/>
<dbReference type="OrthoDB" id="201752at2759"/>
<comment type="similarity">
    <text evidence="1">Belongs to the AAR2 family.</text>
</comment>
<feature type="compositionally biased region" description="Basic and acidic residues" evidence="2">
    <location>
        <begin position="493"/>
        <end position="503"/>
    </location>
</feature>
<dbReference type="PANTHER" id="PTHR12689:SF4">
    <property type="entry name" value="PROTEIN AAR2 HOMOLOG"/>
    <property type="match status" value="1"/>
</dbReference>
<evidence type="ECO:0000256" key="1">
    <source>
        <dbReference type="ARBA" id="ARBA00006281"/>
    </source>
</evidence>
<dbReference type="CDD" id="cd13778">
    <property type="entry name" value="Aar2_C"/>
    <property type="match status" value="1"/>
</dbReference>
<dbReference type="STRING" id="694573.A0A194UZ38"/>
<feature type="domain" description="AAR2 N-terminal" evidence="4">
    <location>
        <begin position="137"/>
        <end position="304"/>
    </location>
</feature>
<dbReference type="InterPro" id="IPR007946">
    <property type="entry name" value="AAR2"/>
</dbReference>
<dbReference type="EMBL" id="KN714694">
    <property type="protein sequence ID" value="KUI56919.1"/>
    <property type="molecule type" value="Genomic_DNA"/>
</dbReference>
<dbReference type="InterPro" id="IPR038514">
    <property type="entry name" value="AAR2_C_sf"/>
</dbReference>
<accession>A0A194UZ38</accession>
<evidence type="ECO:0000259" key="4">
    <source>
        <dbReference type="Pfam" id="PF20981"/>
    </source>
</evidence>
<evidence type="ECO:0000256" key="2">
    <source>
        <dbReference type="SAM" id="MobiDB-lite"/>
    </source>
</evidence>
<dbReference type="InterPro" id="IPR038516">
    <property type="entry name" value="AAR2_N_sf"/>
</dbReference>
<feature type="compositionally biased region" description="Acidic residues" evidence="2">
    <location>
        <begin position="588"/>
        <end position="600"/>
    </location>
</feature>
<organism evidence="5 6">
    <name type="scientific">Cytospora mali</name>
    <name type="common">Apple Valsa canker fungus</name>
    <name type="synonym">Valsa mali</name>
    <dbReference type="NCBI Taxonomy" id="578113"/>
    <lineage>
        <taxon>Eukaryota</taxon>
        <taxon>Fungi</taxon>
        <taxon>Dikarya</taxon>
        <taxon>Ascomycota</taxon>
        <taxon>Pezizomycotina</taxon>
        <taxon>Sordariomycetes</taxon>
        <taxon>Sordariomycetidae</taxon>
        <taxon>Diaporthales</taxon>
        <taxon>Cytosporaceae</taxon>
        <taxon>Cytospora</taxon>
    </lineage>
</organism>
<dbReference type="AlphaFoldDB" id="A0A194UZ38"/>
<dbReference type="InterPro" id="IPR033648">
    <property type="entry name" value="AAR2_C"/>
</dbReference>
<evidence type="ECO:0000313" key="5">
    <source>
        <dbReference type="EMBL" id="KUI56919.1"/>
    </source>
</evidence>
<feature type="region of interest" description="Disordered" evidence="2">
    <location>
        <begin position="580"/>
        <end position="602"/>
    </location>
</feature>
<protein>
    <recommendedName>
        <fullName evidence="7">Protein AAR2</fullName>
    </recommendedName>
</protein>
<feature type="region of interest" description="Disordered" evidence="2">
    <location>
        <begin position="359"/>
        <end position="380"/>
    </location>
</feature>
<dbReference type="Gene3D" id="1.25.40.550">
    <property type="entry name" value="Aar2, C-terminal domain-like"/>
    <property type="match status" value="1"/>
</dbReference>
<feature type="region of interest" description="Disordered" evidence="2">
    <location>
        <begin position="472"/>
        <end position="504"/>
    </location>
</feature>
<dbReference type="InterPro" id="IPR033647">
    <property type="entry name" value="Aar2_N"/>
</dbReference>
<feature type="region of interest" description="Disordered" evidence="2">
    <location>
        <begin position="89"/>
        <end position="135"/>
    </location>
</feature>
<keyword evidence="6" id="KW-1185">Reference proteome</keyword>
<name>A0A194UZ38_CYTMA</name>
<evidence type="ECO:0008006" key="7">
    <source>
        <dbReference type="Google" id="ProtNLM"/>
    </source>
</evidence>
<dbReference type="GO" id="GO:0000244">
    <property type="term" value="P:spliceosomal tri-snRNP complex assembly"/>
    <property type="evidence" value="ECO:0007669"/>
    <property type="project" value="TreeGrafter"/>
</dbReference>
<dbReference type="Gene3D" id="2.60.34.20">
    <property type="match status" value="1"/>
</dbReference>
<reference evidence="6" key="1">
    <citation type="submission" date="2014-12" db="EMBL/GenBank/DDBJ databases">
        <title>Genome Sequence of Valsa Canker Pathogens Uncovers a Specific Adaption of Colonization on Woody Bark.</title>
        <authorList>
            <person name="Yin Z."/>
            <person name="Liu H."/>
            <person name="Gao X."/>
            <person name="Li Z."/>
            <person name="Song N."/>
            <person name="Ke X."/>
            <person name="Dai Q."/>
            <person name="Wu Y."/>
            <person name="Sun Y."/>
            <person name="Xu J.-R."/>
            <person name="Kang Z.K."/>
            <person name="Wang L."/>
            <person name="Huang L."/>
        </authorList>
    </citation>
    <scope>NUCLEOTIDE SEQUENCE [LARGE SCALE GENOMIC DNA]</scope>
    <source>
        <strain evidence="6">SXYL134</strain>
    </source>
</reference>
<dbReference type="Pfam" id="PF20981">
    <property type="entry name" value="AAR2_1st"/>
    <property type="match status" value="1"/>
</dbReference>
<dbReference type="CDD" id="cd13777">
    <property type="entry name" value="Aar2_N"/>
    <property type="match status" value="1"/>
</dbReference>
<feature type="compositionally biased region" description="Low complexity" evidence="2">
    <location>
        <begin position="19"/>
        <end position="28"/>
    </location>
</feature>